<evidence type="ECO:0000256" key="5">
    <source>
        <dbReference type="ARBA" id="ARBA00038039"/>
    </source>
</evidence>
<dbReference type="SMART" id="SM00679">
    <property type="entry name" value="CTNS"/>
    <property type="match status" value="2"/>
</dbReference>
<dbReference type="OrthoDB" id="8048523at2759"/>
<dbReference type="InterPro" id="IPR051415">
    <property type="entry name" value="LAAT-1"/>
</dbReference>
<dbReference type="PANTHER" id="PTHR16201:SF44">
    <property type="entry name" value="SEVEN TRANSMEMBRANE PROTEIN 1"/>
    <property type="match status" value="1"/>
</dbReference>
<accession>A0A9W8E3M9</accession>
<feature type="transmembrane region" description="Helical" evidence="7">
    <location>
        <begin position="66"/>
        <end position="85"/>
    </location>
</feature>
<dbReference type="EMBL" id="JANBPY010003723">
    <property type="protein sequence ID" value="KAJ1950481.1"/>
    <property type="molecule type" value="Genomic_DNA"/>
</dbReference>
<feature type="transmembrane region" description="Helical" evidence="7">
    <location>
        <begin position="185"/>
        <end position="203"/>
    </location>
</feature>
<feature type="transmembrane region" description="Helical" evidence="7">
    <location>
        <begin position="160"/>
        <end position="179"/>
    </location>
</feature>
<dbReference type="Pfam" id="PF04193">
    <property type="entry name" value="PQ-loop"/>
    <property type="match status" value="2"/>
</dbReference>
<evidence type="ECO:0000256" key="2">
    <source>
        <dbReference type="ARBA" id="ARBA00022692"/>
    </source>
</evidence>
<dbReference type="InterPro" id="IPR006603">
    <property type="entry name" value="PQ-loop_rpt"/>
</dbReference>
<evidence type="ECO:0000256" key="6">
    <source>
        <dbReference type="ARBA" id="ARBA00050768"/>
    </source>
</evidence>
<evidence type="ECO:0000256" key="7">
    <source>
        <dbReference type="SAM" id="Phobius"/>
    </source>
</evidence>
<evidence type="ECO:0000256" key="3">
    <source>
        <dbReference type="ARBA" id="ARBA00022989"/>
    </source>
</evidence>
<dbReference type="PANTHER" id="PTHR16201">
    <property type="entry name" value="SEVEN TRANSMEMBRANE PROTEIN 1-RELATED"/>
    <property type="match status" value="1"/>
</dbReference>
<protein>
    <submittedName>
        <fullName evidence="8">PQ loop repeat-containing protein 2</fullName>
    </submittedName>
</protein>
<keyword evidence="9" id="KW-1185">Reference proteome</keyword>
<evidence type="ECO:0000256" key="1">
    <source>
        <dbReference type="ARBA" id="ARBA00004141"/>
    </source>
</evidence>
<dbReference type="AlphaFoldDB" id="A0A9W8E3M9"/>
<gene>
    <name evidence="8" type="primary">PQLC2</name>
    <name evidence="8" type="ORF">IWQ62_006562</name>
</gene>
<comment type="subcellular location">
    <subcellularLocation>
        <location evidence="1">Membrane</location>
        <topology evidence="1">Multi-pass membrane protein</topology>
    </subcellularLocation>
</comment>
<organism evidence="8 9">
    <name type="scientific">Dispira parvispora</name>
    <dbReference type="NCBI Taxonomy" id="1520584"/>
    <lineage>
        <taxon>Eukaryota</taxon>
        <taxon>Fungi</taxon>
        <taxon>Fungi incertae sedis</taxon>
        <taxon>Zoopagomycota</taxon>
        <taxon>Kickxellomycotina</taxon>
        <taxon>Dimargaritomycetes</taxon>
        <taxon>Dimargaritales</taxon>
        <taxon>Dimargaritaceae</taxon>
        <taxon>Dispira</taxon>
    </lineage>
</organism>
<comment type="similarity">
    <text evidence="5">Belongs to the laat-1 family.</text>
</comment>
<feature type="transmembrane region" description="Helical" evidence="7">
    <location>
        <begin position="259"/>
        <end position="278"/>
    </location>
</feature>
<dbReference type="GO" id="GO:0034486">
    <property type="term" value="P:vacuolar transmembrane transport"/>
    <property type="evidence" value="ECO:0007669"/>
    <property type="project" value="UniProtKB-ARBA"/>
</dbReference>
<comment type="catalytic activity">
    <reaction evidence="6">
        <text>L-histidine(out) + L-arginine(in) = L-histidine(in) + L-arginine(out)</text>
        <dbReference type="Rhea" id="RHEA:71063"/>
        <dbReference type="ChEBI" id="CHEBI:32682"/>
        <dbReference type="ChEBI" id="CHEBI:57595"/>
    </reaction>
</comment>
<dbReference type="FunFam" id="1.20.1280.290:FF:000009">
    <property type="entry name" value="PQ loop repeat family protein"/>
    <property type="match status" value="1"/>
</dbReference>
<keyword evidence="3 7" id="KW-1133">Transmembrane helix</keyword>
<dbReference type="GO" id="GO:0098852">
    <property type="term" value="C:lytic vacuole membrane"/>
    <property type="evidence" value="ECO:0007669"/>
    <property type="project" value="UniProtKB-ARBA"/>
</dbReference>
<sequence>MSLCPSLAAQWLSIGETVVHHQLCIADLVQTLSQVCGVISVSCWLCALTPQIYLNWRRKSAESLSVGFIFIWLSGDITNLVGCFLTDQLLFQKLLGCYFCFIDSVLCSQLFYYHQRQSRLERSSIEPCTPSEQSRLLEVDSLPKPGYPDSPIGPHRVRRWWRVLLGLFVAGLWATLAYHHGPALVQTWTVGDVIAWLSCILYVTSRLPQIWKNYQRQSVQGLSLFMFFFALNGNLFYFCSILLRSYVSPPGLLRKSLPYIIGSVGTVLQDCTIFAQWYRYTAQSSSNAEDSTA</sequence>
<dbReference type="Gene3D" id="1.20.1280.290">
    <property type="match status" value="2"/>
</dbReference>
<feature type="non-terminal residue" evidence="8">
    <location>
        <position position="293"/>
    </location>
</feature>
<evidence type="ECO:0000256" key="4">
    <source>
        <dbReference type="ARBA" id="ARBA00023136"/>
    </source>
</evidence>
<keyword evidence="2 7" id="KW-0812">Transmembrane</keyword>
<feature type="transmembrane region" description="Helical" evidence="7">
    <location>
        <begin position="224"/>
        <end position="247"/>
    </location>
</feature>
<keyword evidence="4 7" id="KW-0472">Membrane</keyword>
<name>A0A9W8E3M9_9FUNG</name>
<feature type="transmembrane region" description="Helical" evidence="7">
    <location>
        <begin position="91"/>
        <end position="113"/>
    </location>
</feature>
<dbReference type="GO" id="GO:0015174">
    <property type="term" value="F:basic amino acid transmembrane transporter activity"/>
    <property type="evidence" value="ECO:0007669"/>
    <property type="project" value="UniProtKB-ARBA"/>
</dbReference>
<evidence type="ECO:0000313" key="8">
    <source>
        <dbReference type="EMBL" id="KAJ1950481.1"/>
    </source>
</evidence>
<proteinExistence type="inferred from homology"/>
<reference evidence="8" key="1">
    <citation type="submission" date="2022-07" db="EMBL/GenBank/DDBJ databases">
        <title>Phylogenomic reconstructions and comparative analyses of Kickxellomycotina fungi.</title>
        <authorList>
            <person name="Reynolds N.K."/>
            <person name="Stajich J.E."/>
            <person name="Barry K."/>
            <person name="Grigoriev I.V."/>
            <person name="Crous P."/>
            <person name="Smith M.E."/>
        </authorList>
    </citation>
    <scope>NUCLEOTIDE SEQUENCE</scope>
    <source>
        <strain evidence="8">RSA 1196</strain>
    </source>
</reference>
<evidence type="ECO:0000313" key="9">
    <source>
        <dbReference type="Proteomes" id="UP001150925"/>
    </source>
</evidence>
<dbReference type="Proteomes" id="UP001150925">
    <property type="component" value="Unassembled WGS sequence"/>
</dbReference>
<comment type="caution">
    <text evidence="8">The sequence shown here is derived from an EMBL/GenBank/DDBJ whole genome shotgun (WGS) entry which is preliminary data.</text>
</comment>